<sequence length="586" mass="63173">MKLHVLPFLATLAYASPHSCRCRPHQRCWPSSQEWNALNRSIDGNLVAVRPVAAVCHPAEADSDACKLVTEQWTNSTWRASQPGAVQWENFEAWPEHNESCYIENPPSVPCGQGRISLYSARVQSAAHIQKAVRFARRRNIRLAVKNSGHCFLGRSAAVESLQILTHDMKGIELVDDFLPAGAPADAWEGPAVTIDAGVSLREMYTAVGAANRTVVGGSSITVGAAGGYVQGGGHSLLGPLKGMASDNALEFTVVTAEGDLVTANQYQNRDLFWALRGGGGGTFGVVVNVTLRTFDEVPVMLTSFNITTAHGNPSFWEALTQFHAAIPGLNDANGSGYYWITPNVPLDGNVSAAALTAGLTFANETDPARIDELFRPLLDKLNSLPGIKTDYASLPLPSVRTVFDSVYLLGDHDSTGTIGLLGSRLFSRDLLASPDGAGRLIAALQRLEYQPGRALIGHMVAGGAVAANGATVESALHPAWRRTAVHLVLSATWEATATLAEQEAVREKVTHVEVPLLRSVEGAGAMGSYLNEANAYETDFQASFWGSNYPRLYRIKQRWDPTGVFIVQRGVGSEDWDEEGICRKR</sequence>
<evidence type="ECO:0000313" key="6">
    <source>
        <dbReference type="EMBL" id="GFF18196.1"/>
    </source>
</evidence>
<evidence type="ECO:0000256" key="1">
    <source>
        <dbReference type="ARBA" id="ARBA00001974"/>
    </source>
</evidence>
<organism evidence="6 7">
    <name type="scientific">Aspergillus terreus</name>
    <dbReference type="NCBI Taxonomy" id="33178"/>
    <lineage>
        <taxon>Eukaryota</taxon>
        <taxon>Fungi</taxon>
        <taxon>Dikarya</taxon>
        <taxon>Ascomycota</taxon>
        <taxon>Pezizomycotina</taxon>
        <taxon>Eurotiomycetes</taxon>
        <taxon>Eurotiomycetidae</taxon>
        <taxon>Eurotiales</taxon>
        <taxon>Aspergillaceae</taxon>
        <taxon>Aspergillus</taxon>
        <taxon>Aspergillus subgen. Circumdati</taxon>
    </lineage>
</organism>
<dbReference type="GO" id="GO:0016491">
    <property type="term" value="F:oxidoreductase activity"/>
    <property type="evidence" value="ECO:0007669"/>
    <property type="project" value="UniProtKB-KW"/>
</dbReference>
<dbReference type="Gene3D" id="3.30.465.10">
    <property type="match status" value="2"/>
</dbReference>
<name>A0A5M3Z5Y7_ASPTE</name>
<proteinExistence type="inferred from homology"/>
<dbReference type="Pfam" id="PF08031">
    <property type="entry name" value="BBE"/>
    <property type="match status" value="1"/>
</dbReference>
<dbReference type="InterPro" id="IPR050416">
    <property type="entry name" value="FAD-linked_Oxidoreductase"/>
</dbReference>
<dbReference type="InterPro" id="IPR006094">
    <property type="entry name" value="Oxid_FAD_bind_N"/>
</dbReference>
<dbReference type="VEuPathDB" id="FungiDB:ATEG_06388"/>
<dbReference type="SUPFAM" id="SSF56176">
    <property type="entry name" value="FAD-binding/transporter-associated domain-like"/>
    <property type="match status" value="1"/>
</dbReference>
<dbReference type="InterPro" id="IPR016166">
    <property type="entry name" value="FAD-bd_PCMH"/>
</dbReference>
<evidence type="ECO:0000256" key="4">
    <source>
        <dbReference type="ARBA" id="ARBA00022827"/>
    </source>
</evidence>
<dbReference type="PANTHER" id="PTHR42973:SF39">
    <property type="entry name" value="FAD-BINDING PCMH-TYPE DOMAIN-CONTAINING PROTEIN"/>
    <property type="match status" value="1"/>
</dbReference>
<keyword evidence="7" id="KW-1185">Reference proteome</keyword>
<dbReference type="PANTHER" id="PTHR42973">
    <property type="entry name" value="BINDING OXIDOREDUCTASE, PUTATIVE (AFU_ORTHOLOGUE AFUA_1G17690)-RELATED"/>
    <property type="match status" value="1"/>
</dbReference>
<keyword evidence="3" id="KW-0285">Flavoprotein</keyword>
<comment type="cofactor">
    <cofactor evidence="1">
        <name>FAD</name>
        <dbReference type="ChEBI" id="CHEBI:57692"/>
    </cofactor>
</comment>
<evidence type="ECO:0000256" key="2">
    <source>
        <dbReference type="ARBA" id="ARBA00005466"/>
    </source>
</evidence>
<dbReference type="OrthoDB" id="9983560at2759"/>
<gene>
    <name evidence="6" type="ORF">ATEIFO6365_0008013700</name>
</gene>
<evidence type="ECO:0000313" key="7">
    <source>
        <dbReference type="Proteomes" id="UP000452235"/>
    </source>
</evidence>
<keyword evidence="5" id="KW-0560">Oxidoreductase</keyword>
<evidence type="ECO:0000256" key="5">
    <source>
        <dbReference type="ARBA" id="ARBA00023002"/>
    </source>
</evidence>
<keyword evidence="4" id="KW-0274">FAD</keyword>
<accession>A0A5M3Z5Y7</accession>
<protein>
    <submittedName>
        <fullName evidence="6">FAD/FMN-containing isoamyl alcohol oxidase MreA-like protein</fullName>
    </submittedName>
</protein>
<dbReference type="InterPro" id="IPR016169">
    <property type="entry name" value="FAD-bd_PCMH_sub2"/>
</dbReference>
<dbReference type="InterPro" id="IPR012951">
    <property type="entry name" value="BBE"/>
</dbReference>
<evidence type="ECO:0000256" key="3">
    <source>
        <dbReference type="ARBA" id="ARBA00022630"/>
    </source>
</evidence>
<reference evidence="6 7" key="1">
    <citation type="submission" date="2020-01" db="EMBL/GenBank/DDBJ databases">
        <title>Aspergillus terreus IFO 6365 whole genome shotgun sequence.</title>
        <authorList>
            <person name="Kanamasa S."/>
            <person name="Takahashi H."/>
        </authorList>
    </citation>
    <scope>NUCLEOTIDE SEQUENCE [LARGE SCALE GENOMIC DNA]</scope>
    <source>
        <strain evidence="6 7">IFO 6365</strain>
    </source>
</reference>
<comment type="caution">
    <text evidence="6">The sequence shown here is derived from an EMBL/GenBank/DDBJ whole genome shotgun (WGS) entry which is preliminary data.</text>
</comment>
<dbReference type="EMBL" id="BLJY01000008">
    <property type="protein sequence ID" value="GFF18196.1"/>
    <property type="molecule type" value="Genomic_DNA"/>
</dbReference>
<dbReference type="Pfam" id="PF01565">
    <property type="entry name" value="FAD_binding_4"/>
    <property type="match status" value="1"/>
</dbReference>
<comment type="similarity">
    <text evidence="2">Belongs to the oxygen-dependent FAD-linked oxidoreductase family.</text>
</comment>
<dbReference type="GO" id="GO:0071949">
    <property type="term" value="F:FAD binding"/>
    <property type="evidence" value="ECO:0007669"/>
    <property type="project" value="InterPro"/>
</dbReference>
<dbReference type="AlphaFoldDB" id="A0A5M3Z5Y7"/>
<dbReference type="PROSITE" id="PS51387">
    <property type="entry name" value="FAD_PCMH"/>
    <property type="match status" value="1"/>
</dbReference>
<dbReference type="InterPro" id="IPR036318">
    <property type="entry name" value="FAD-bd_PCMH-like_sf"/>
</dbReference>
<dbReference type="Proteomes" id="UP000452235">
    <property type="component" value="Unassembled WGS sequence"/>
</dbReference>